<feature type="region of interest" description="Disordered" evidence="14">
    <location>
        <begin position="116"/>
        <end position="218"/>
    </location>
</feature>
<dbReference type="GO" id="GO:0060255">
    <property type="term" value="P:regulation of macromolecule metabolic process"/>
    <property type="evidence" value="ECO:0007669"/>
    <property type="project" value="UniProtKB-ARBA"/>
</dbReference>
<keyword evidence="12" id="KW-0539">Nucleus</keyword>
<dbReference type="EMBL" id="CH473979">
    <property type="protein sequence ID" value="EDM08120.1"/>
    <property type="molecule type" value="Genomic_DNA"/>
</dbReference>
<dbReference type="GO" id="GO:1990837">
    <property type="term" value="F:sequence-specific double-stranded DNA binding"/>
    <property type="evidence" value="ECO:0007669"/>
    <property type="project" value="UniProtKB-ARBA"/>
</dbReference>
<evidence type="ECO:0000313" key="16">
    <source>
        <dbReference type="EMBL" id="EDM08120.1"/>
    </source>
</evidence>
<feature type="domain" description="C2H2-type" evidence="15">
    <location>
        <begin position="680"/>
        <end position="707"/>
    </location>
</feature>
<feature type="domain" description="C2H2-type" evidence="15">
    <location>
        <begin position="540"/>
        <end position="567"/>
    </location>
</feature>
<feature type="domain" description="C2H2-type" evidence="15">
    <location>
        <begin position="428"/>
        <end position="455"/>
    </location>
</feature>
<keyword evidence="5" id="KW-0677">Repeat</keyword>
<dbReference type="InterPro" id="IPR036236">
    <property type="entry name" value="Znf_C2H2_sf"/>
</dbReference>
<organism evidence="16 17">
    <name type="scientific">Rattus norvegicus</name>
    <name type="common">Rat</name>
    <dbReference type="NCBI Taxonomy" id="10116"/>
    <lineage>
        <taxon>Eukaryota</taxon>
        <taxon>Metazoa</taxon>
        <taxon>Chordata</taxon>
        <taxon>Craniata</taxon>
        <taxon>Vertebrata</taxon>
        <taxon>Euteleostomi</taxon>
        <taxon>Mammalia</taxon>
        <taxon>Eutheria</taxon>
        <taxon>Euarchontoglires</taxon>
        <taxon>Glires</taxon>
        <taxon>Rodentia</taxon>
        <taxon>Myomorpha</taxon>
        <taxon>Muroidea</taxon>
        <taxon>Muridae</taxon>
        <taxon>Murinae</taxon>
        <taxon>Rattus</taxon>
    </lineage>
</organism>
<evidence type="ECO:0000313" key="17">
    <source>
        <dbReference type="Proteomes" id="UP000234681"/>
    </source>
</evidence>
<feature type="compositionally biased region" description="Basic and acidic residues" evidence="14">
    <location>
        <begin position="163"/>
        <end position="178"/>
    </location>
</feature>
<feature type="domain" description="C2H2-type" evidence="15">
    <location>
        <begin position="512"/>
        <end position="539"/>
    </location>
</feature>
<dbReference type="FunFam" id="3.30.160.60:FF:001697">
    <property type="entry name" value="zinc finger protein 623"/>
    <property type="match status" value="1"/>
</dbReference>
<dbReference type="GO" id="GO:0005634">
    <property type="term" value="C:nucleus"/>
    <property type="evidence" value="ECO:0007669"/>
    <property type="project" value="UniProtKB-SubCell"/>
</dbReference>
<evidence type="ECO:0000256" key="3">
    <source>
        <dbReference type="ARBA" id="ARBA00006991"/>
    </source>
</evidence>
<dbReference type="SMART" id="SM00355">
    <property type="entry name" value="ZnF_C2H2"/>
    <property type="match status" value="12"/>
</dbReference>
<evidence type="ECO:0000256" key="5">
    <source>
        <dbReference type="ARBA" id="ARBA00022737"/>
    </source>
</evidence>
<dbReference type="RGD" id="631380">
    <property type="gene designation" value="Zfp180"/>
</dbReference>
<evidence type="ECO:0000256" key="4">
    <source>
        <dbReference type="ARBA" id="ARBA00022723"/>
    </source>
</evidence>
<keyword evidence="11" id="KW-0804">Transcription</keyword>
<evidence type="ECO:0000256" key="8">
    <source>
        <dbReference type="ARBA" id="ARBA00022843"/>
    </source>
</evidence>
<dbReference type="PANTHER" id="PTHR24377">
    <property type="entry name" value="IP01015P-RELATED"/>
    <property type="match status" value="1"/>
</dbReference>
<keyword evidence="10" id="KW-0238">DNA-binding</keyword>
<dbReference type="InterPro" id="IPR056436">
    <property type="entry name" value="Znf-C2H2_ZIC1-5/GLI1-3-like"/>
</dbReference>
<evidence type="ECO:0000256" key="12">
    <source>
        <dbReference type="ARBA" id="ARBA00023242"/>
    </source>
</evidence>
<keyword evidence="8" id="KW-0832">Ubl conjugation</keyword>
<feature type="domain" description="C2H2-type" evidence="15">
    <location>
        <begin position="400"/>
        <end position="427"/>
    </location>
</feature>
<keyword evidence="7" id="KW-0862">Zinc</keyword>
<feature type="domain" description="C2H2-type" evidence="15">
    <location>
        <begin position="456"/>
        <end position="483"/>
    </location>
</feature>
<dbReference type="Pfam" id="PF00096">
    <property type="entry name" value="zf-C2H2"/>
    <property type="match status" value="11"/>
</dbReference>
<dbReference type="FunFam" id="3.30.160.60:FF:000069">
    <property type="entry name" value="Zinc finger protein 572"/>
    <property type="match status" value="2"/>
</dbReference>
<dbReference type="FunFam" id="3.30.160.60:FF:002343">
    <property type="entry name" value="Zinc finger protein 33A"/>
    <property type="match status" value="1"/>
</dbReference>
<dbReference type="FunFam" id="3.30.160.60:FF:000784">
    <property type="entry name" value="Zinc finger protein 180"/>
    <property type="match status" value="1"/>
</dbReference>
<feature type="compositionally biased region" description="Basic and acidic residues" evidence="14">
    <location>
        <begin position="22"/>
        <end position="35"/>
    </location>
</feature>
<evidence type="ECO:0000256" key="11">
    <source>
        <dbReference type="ARBA" id="ARBA00023163"/>
    </source>
</evidence>
<dbReference type="FunFam" id="3.30.160.60:FF:000200">
    <property type="entry name" value="zinc finger protein 510 isoform X2"/>
    <property type="match status" value="1"/>
</dbReference>
<dbReference type="FunFam" id="3.30.160.60:FF:002090">
    <property type="entry name" value="Zinc finger protein 473"/>
    <property type="match status" value="1"/>
</dbReference>
<accession>A6J8W1</accession>
<dbReference type="FunFam" id="3.30.160.60:FF:000848">
    <property type="entry name" value="Zinc finger protein 35"/>
    <property type="match status" value="1"/>
</dbReference>
<dbReference type="GO" id="GO:0008270">
    <property type="term" value="F:zinc ion binding"/>
    <property type="evidence" value="ECO:0007669"/>
    <property type="project" value="UniProtKB-KW"/>
</dbReference>
<feature type="compositionally biased region" description="Basic and acidic residues" evidence="14">
    <location>
        <begin position="140"/>
        <end position="154"/>
    </location>
</feature>
<evidence type="ECO:0000256" key="13">
    <source>
        <dbReference type="PROSITE-ProRule" id="PRU00042"/>
    </source>
</evidence>
<feature type="domain" description="C2H2-type" evidence="15">
    <location>
        <begin position="596"/>
        <end position="623"/>
    </location>
</feature>
<comment type="subcellular location">
    <subcellularLocation>
        <location evidence="2">Nucleus</location>
    </subcellularLocation>
</comment>
<comment type="function">
    <text evidence="1">May be involved in transcriptional regulation.</text>
</comment>
<keyword evidence="9" id="KW-0805">Transcription regulation</keyword>
<evidence type="ECO:0000256" key="2">
    <source>
        <dbReference type="ARBA" id="ARBA00004123"/>
    </source>
</evidence>
<evidence type="ECO:0000256" key="1">
    <source>
        <dbReference type="ARBA" id="ARBA00003767"/>
    </source>
</evidence>
<protein>
    <submittedName>
        <fullName evidence="16">Zinc finger protein 180, isoform CRA_a</fullName>
    </submittedName>
</protein>
<dbReference type="AlphaFoldDB" id="A6J8W1"/>
<sequence>MCVKAPSVARLCGWAQSARSDLADADSKWRPDPGHSNHVGCASGSGQEALGTTPHPEGTMEQQDDESPETLQACVENFVLPQEMIIEVEGEDAGSLDILPQESTDFKIVTVDLTEEGQSTWSKAQRTPERPVTLAGPGRDLWDSTAVHRTEETTSKQTVFDEEPSHGSKPEVLARDDPWLSSCEEQLEKQQDKQEEGVLTQGSAGPPETVYGDPGFDRSCLSTSRPSFPMIPLRNHFHKQASHVKKLHGDVANSHQQINNNADFFEDDKSGKVPQSLHPTQCIRTPKGKKACEFNGRVQPFGQGVPLNLNQKVHLEGKSFGFKGRGQVLNRNIVLNEQQKLLIKEGQYKCSKTAPSPSLPQNLRNYSEEKRFECKYCGKSFSWSSHLIAHQRTHTGEKPYKCNLCGKFFTRSSHVVSHQRIHTGEKPYRCNLCGKSFTQRYVLVVHQRTHTGERPYECNQCGKSFRQSYKLIAHQRTHTGEKPYECTQCGKSFIQSYKLIAHQKIHSGEKPYECSHCGKSFSQSYKLVAHQRTHTGEKPFECNYCGKSFSWSSQLVSHQRTHTGEKPYECNECGKSFNRSSHLVMHQRTHTGEKPYQCKQCGKSFSQSYVLVVHQRTHTGEKPYECGQCGKTFRQSSCFTQHQRTHTGEKPYECNQCGKTFSLSARLIVHQRTHTGEKPYKCSQCGKAFISSSKRSRHQATHSEESCKS</sequence>
<gene>
    <name evidence="16 18" type="primary">Zfp180</name>
    <name evidence="16" type="ORF">rCG_53975</name>
</gene>
<evidence type="ECO:0000313" key="18">
    <source>
        <dbReference type="RGD" id="631380"/>
    </source>
</evidence>
<feature type="domain" description="C2H2-type" evidence="15">
    <location>
        <begin position="372"/>
        <end position="399"/>
    </location>
</feature>
<feature type="region of interest" description="Disordered" evidence="14">
    <location>
        <begin position="22"/>
        <end position="68"/>
    </location>
</feature>
<proteinExistence type="inferred from homology"/>
<evidence type="ECO:0000256" key="10">
    <source>
        <dbReference type="ARBA" id="ARBA00023125"/>
    </source>
</evidence>
<dbReference type="FunFam" id="3.30.160.60:FF:002254">
    <property type="entry name" value="Zinc finger protein 540"/>
    <property type="match status" value="2"/>
</dbReference>
<dbReference type="InterPro" id="IPR013087">
    <property type="entry name" value="Znf_C2H2_type"/>
</dbReference>
<keyword evidence="4" id="KW-0479">Metal-binding</keyword>
<dbReference type="PROSITE" id="PS50157">
    <property type="entry name" value="ZINC_FINGER_C2H2_2"/>
    <property type="match status" value="12"/>
</dbReference>
<dbReference type="OrthoDB" id="6591996at2759"/>
<feature type="compositionally biased region" description="Polar residues" evidence="14">
    <location>
        <begin position="116"/>
        <end position="125"/>
    </location>
</feature>
<reference evidence="16 17" key="1">
    <citation type="submission" date="2005-09" db="EMBL/GenBank/DDBJ databases">
        <authorList>
            <person name="Mural R.J."/>
            <person name="Li P.W."/>
            <person name="Adams M.D."/>
            <person name="Amanatides P.G."/>
            <person name="Baden-Tillson H."/>
            <person name="Barnstead M."/>
            <person name="Chin S.H."/>
            <person name="Dew I."/>
            <person name="Evans C.A."/>
            <person name="Ferriera S."/>
            <person name="Flanigan M."/>
            <person name="Fosler C."/>
            <person name="Glodek A."/>
            <person name="Gu Z."/>
            <person name="Holt R.A."/>
            <person name="Jennings D."/>
            <person name="Kraft C.L."/>
            <person name="Lu F."/>
            <person name="Nguyen T."/>
            <person name="Nusskern D.R."/>
            <person name="Pfannkoch C.M."/>
            <person name="Sitter C."/>
            <person name="Sutton G.G."/>
            <person name="Venter J.C."/>
            <person name="Wang Z."/>
            <person name="Woodage T."/>
            <person name="Zheng X.H."/>
            <person name="Zhong F."/>
        </authorList>
    </citation>
    <scope>NUCLEOTIDE SEQUENCE [LARGE SCALE GENOMIC DNA]</scope>
    <source>
        <strain>BN</strain>
        <strain evidence="17">Sprague-Dawley</strain>
    </source>
</reference>
<dbReference type="PROSITE" id="PS00028">
    <property type="entry name" value="ZINC_FINGER_C2H2_1"/>
    <property type="match status" value="12"/>
</dbReference>
<feature type="domain" description="C2H2-type" evidence="15">
    <location>
        <begin position="624"/>
        <end position="651"/>
    </location>
</feature>
<feature type="domain" description="C2H2-type" evidence="15">
    <location>
        <begin position="484"/>
        <end position="511"/>
    </location>
</feature>
<feature type="domain" description="C2H2-type" evidence="15">
    <location>
        <begin position="652"/>
        <end position="679"/>
    </location>
</feature>
<comment type="similarity">
    <text evidence="3">Belongs to the krueppel C2H2-type zinc-finger protein family.</text>
</comment>
<keyword evidence="6 13" id="KW-0863">Zinc-finger</keyword>
<evidence type="ECO:0000256" key="9">
    <source>
        <dbReference type="ARBA" id="ARBA00023015"/>
    </source>
</evidence>
<dbReference type="SUPFAM" id="SSF57667">
    <property type="entry name" value="beta-beta-alpha zinc fingers"/>
    <property type="match status" value="7"/>
</dbReference>
<dbReference type="Gene3D" id="3.30.160.60">
    <property type="entry name" value="Classic Zinc Finger"/>
    <property type="match status" value="12"/>
</dbReference>
<dbReference type="FunFam" id="3.30.160.60:FF:001157">
    <property type="entry name" value="Zinc finger protein 793"/>
    <property type="match status" value="1"/>
</dbReference>
<evidence type="ECO:0000256" key="7">
    <source>
        <dbReference type="ARBA" id="ARBA00022833"/>
    </source>
</evidence>
<feature type="domain" description="C2H2-type" evidence="15">
    <location>
        <begin position="568"/>
        <end position="595"/>
    </location>
</feature>
<dbReference type="Proteomes" id="UP000234681">
    <property type="component" value="Chromosome 1"/>
</dbReference>
<dbReference type="FunFam" id="3.30.160.60:FF:000555">
    <property type="entry name" value="Zinc finger protein 1 homolog"/>
    <property type="match status" value="1"/>
</dbReference>
<dbReference type="Pfam" id="PF23561">
    <property type="entry name" value="zf-C2H2_15"/>
    <property type="match status" value="1"/>
</dbReference>
<evidence type="ECO:0000259" key="15">
    <source>
        <dbReference type="PROSITE" id="PS50157"/>
    </source>
</evidence>
<feature type="compositionally biased region" description="Basic and acidic residues" evidence="14">
    <location>
        <begin position="186"/>
        <end position="196"/>
    </location>
</feature>
<dbReference type="AGR" id="RGD:631380"/>
<evidence type="ECO:0000256" key="14">
    <source>
        <dbReference type="SAM" id="MobiDB-lite"/>
    </source>
</evidence>
<name>A6J8W1_RAT</name>
<dbReference type="InterPro" id="IPR050826">
    <property type="entry name" value="Krueppel_C2H2_ZnFinger"/>
</dbReference>
<dbReference type="GO" id="GO:0080090">
    <property type="term" value="P:regulation of primary metabolic process"/>
    <property type="evidence" value="ECO:0007669"/>
    <property type="project" value="UniProtKB-ARBA"/>
</dbReference>
<evidence type="ECO:0000256" key="6">
    <source>
        <dbReference type="ARBA" id="ARBA00022771"/>
    </source>
</evidence>